<dbReference type="EMBL" id="JAXIOK010000001">
    <property type="protein sequence ID" value="KAK4781007.1"/>
    <property type="molecule type" value="Genomic_DNA"/>
</dbReference>
<dbReference type="Proteomes" id="UP001345219">
    <property type="component" value="Chromosome 13"/>
</dbReference>
<gene>
    <name evidence="6" type="ORF">SAY87_017113</name>
</gene>
<dbReference type="InterPro" id="IPR058039">
    <property type="entry name" value="At3g05675-like_ankyrin"/>
</dbReference>
<dbReference type="PANTHER" id="PTHR31060:SF33">
    <property type="entry name" value="OS04G0278000 PROTEIN"/>
    <property type="match status" value="1"/>
</dbReference>
<evidence type="ECO:0000256" key="4">
    <source>
        <dbReference type="SAM" id="MobiDB-lite"/>
    </source>
</evidence>
<dbReference type="Pfam" id="PF25553">
    <property type="entry name" value="BTB-POZ_ANK-like"/>
    <property type="match status" value="1"/>
</dbReference>
<keyword evidence="7" id="KW-1185">Reference proteome</keyword>
<comment type="caution">
    <text evidence="6">The sequence shown here is derived from an EMBL/GenBank/DDBJ whole genome shotgun (WGS) entry which is preliminary data.</text>
</comment>
<reference evidence="6 7" key="1">
    <citation type="journal article" date="2023" name="Hortic Res">
        <title>Pangenome of water caltrop reveals structural variations and asymmetric subgenome divergence after allopolyploidization.</title>
        <authorList>
            <person name="Zhang X."/>
            <person name="Chen Y."/>
            <person name="Wang L."/>
            <person name="Yuan Y."/>
            <person name="Fang M."/>
            <person name="Shi L."/>
            <person name="Lu R."/>
            <person name="Comes H.P."/>
            <person name="Ma Y."/>
            <person name="Chen Y."/>
            <person name="Huang G."/>
            <person name="Zhou Y."/>
            <person name="Zheng Z."/>
            <person name="Qiu Y."/>
        </authorList>
    </citation>
    <scope>NUCLEOTIDE SEQUENCE [LARGE SCALE GENOMIC DNA]</scope>
    <source>
        <tissue evidence="6">Roots</tissue>
    </source>
</reference>
<name>A0AAN7QVW6_9MYRT</name>
<evidence type="ECO:0000313" key="6">
    <source>
        <dbReference type="EMBL" id="KAK4781007.1"/>
    </source>
</evidence>
<comment type="function">
    <text evidence="1">May act as a substrate-specific adapter of an E3 ubiquitin-protein ligase complex (CUL3-RBX1-BTB) which mediates the ubiquitination and subsequent proteasomal degradation of target proteins.</text>
</comment>
<accession>A0AAN7QVW6</accession>
<feature type="domain" description="At3g05675-like ankyrin-like" evidence="5">
    <location>
        <begin position="326"/>
        <end position="574"/>
    </location>
</feature>
<evidence type="ECO:0000259" key="5">
    <source>
        <dbReference type="Pfam" id="PF25553"/>
    </source>
</evidence>
<dbReference type="InterPro" id="IPR038920">
    <property type="entry name" value="At3g05675-like"/>
</dbReference>
<keyword evidence="3" id="KW-0833">Ubl conjugation pathway</keyword>
<organism evidence="6 7">
    <name type="scientific">Trapa incisa</name>
    <dbReference type="NCBI Taxonomy" id="236973"/>
    <lineage>
        <taxon>Eukaryota</taxon>
        <taxon>Viridiplantae</taxon>
        <taxon>Streptophyta</taxon>
        <taxon>Embryophyta</taxon>
        <taxon>Tracheophyta</taxon>
        <taxon>Spermatophyta</taxon>
        <taxon>Magnoliopsida</taxon>
        <taxon>eudicotyledons</taxon>
        <taxon>Gunneridae</taxon>
        <taxon>Pentapetalae</taxon>
        <taxon>rosids</taxon>
        <taxon>malvids</taxon>
        <taxon>Myrtales</taxon>
        <taxon>Lythraceae</taxon>
        <taxon>Trapa</taxon>
    </lineage>
</organism>
<feature type="compositionally biased region" description="Polar residues" evidence="4">
    <location>
        <begin position="69"/>
        <end position="86"/>
    </location>
</feature>
<feature type="compositionally biased region" description="Basic residues" evidence="4">
    <location>
        <begin position="11"/>
        <end position="22"/>
    </location>
</feature>
<proteinExistence type="predicted"/>
<evidence type="ECO:0000256" key="3">
    <source>
        <dbReference type="ARBA" id="ARBA00022786"/>
    </source>
</evidence>
<dbReference type="AlphaFoldDB" id="A0AAN7QVW6"/>
<sequence length="584" mass="64883">MNSSSSSSSTVRRRPQSSHRRGSWCCSFAVPPSSPETLTVSSRKAHPNKTLHHVKGNAAKPEKPRDSFSKLSSANSVPNSPQSSKSGLGLVGRIDPRRILSPGRVSPIDPDRTDDPDPDPNLAIRWPGSLQALPERISMTQLHAESFRAPPESLQEVLEDEPEQPIPGPVNAFNVRLNLRSKKVGGGSLVLELSSEVLCSNSEVFAGLVAKYMKGSSPGGSSSSVCRIEVPDVENLGVFRETVELMFEDDIAKSLMKMGVYRCIGVLEVAASIMFNRGVKSCLKYIEAVPWTEEEEEKLRALFTRVKFDEATIKDIMSRLYNVEVASSKQDLAKQLVCSITSCTNQNARNELKSLVKGLLSKSSVYEKDSSDLDKEEIYSICRSCLASLVTLFAEASASAFASASASCDIKSEGCKPPVESISREVDNINWLLEILLDRQMAEDFVSLWAEQEALAKLHEATSPMVRYEISRVSALLIIAMGTRKLQCGPEARSGIFQLWFSPMLSDFGWLQRCRKGLEMKALEEAMGQVLLTLPLKQQYVLFMEWFRCFSKQGSECPNLSKSFQIWWRRSFLRDSETHSVECR</sequence>
<evidence type="ECO:0000256" key="1">
    <source>
        <dbReference type="ARBA" id="ARBA00002668"/>
    </source>
</evidence>
<dbReference type="PANTHER" id="PTHR31060">
    <property type="entry name" value="OSJNBA0011J08.25 PROTEIN-RELATED"/>
    <property type="match status" value="1"/>
</dbReference>
<evidence type="ECO:0000256" key="2">
    <source>
        <dbReference type="ARBA" id="ARBA00004906"/>
    </source>
</evidence>
<evidence type="ECO:0000313" key="7">
    <source>
        <dbReference type="Proteomes" id="UP001345219"/>
    </source>
</evidence>
<protein>
    <recommendedName>
        <fullName evidence="5">At3g05675-like ankyrin-like domain-containing protein</fullName>
    </recommendedName>
</protein>
<comment type="pathway">
    <text evidence="2">Protein modification; protein ubiquitination.</text>
</comment>
<feature type="compositionally biased region" description="Basic residues" evidence="4">
    <location>
        <begin position="43"/>
        <end position="55"/>
    </location>
</feature>
<feature type="region of interest" description="Disordered" evidence="4">
    <location>
        <begin position="1"/>
        <end position="120"/>
    </location>
</feature>